<dbReference type="PRINTS" id="PR00326">
    <property type="entry name" value="GTP1OBG"/>
</dbReference>
<dbReference type="Gene3D" id="3.10.20.30">
    <property type="match status" value="1"/>
</dbReference>
<feature type="domain" description="OBG-type G" evidence="4">
    <location>
        <begin position="82"/>
        <end position="311"/>
    </location>
</feature>
<dbReference type="InterPro" id="IPR027417">
    <property type="entry name" value="P-loop_NTPase"/>
</dbReference>
<evidence type="ECO:0000259" key="5">
    <source>
        <dbReference type="PROSITE" id="PS51880"/>
    </source>
</evidence>
<reference evidence="6" key="1">
    <citation type="journal article" date="2017" name="Nature">
        <title>Asgard archaea illuminate the origin of eukaryotic cellular complexity.</title>
        <authorList>
            <person name="Zaremba-Niedzwiedzka K."/>
            <person name="Caceres E.F."/>
            <person name="Saw J.H."/>
            <person name="Backstrom D."/>
            <person name="Juzokaite L."/>
            <person name="Vancaester E."/>
            <person name="Seitz K.W."/>
            <person name="Anantharaman K."/>
            <person name="Starnawski P."/>
            <person name="Kjeldsen K.U."/>
            <person name="Scott M.B."/>
            <person name="Nunoura T."/>
            <person name="Banfield J.F."/>
            <person name="Schramm A."/>
            <person name="Baker B.J."/>
            <person name="Spang A."/>
            <person name="Ettema T.J.G."/>
        </authorList>
    </citation>
    <scope>NUCLEOTIDE SEQUENCE</scope>
    <source>
        <strain evidence="6">LCB_4</strain>
    </source>
</reference>
<sequence>MPTNLPPEAQVAEEKYKEAKTLPEKIKALQDFISKIPKHKGTEKLLSVLKTRLAKLKNELENSKKIKRSSGRKTNIPKEGAAQVVLIGLTNTGKSALLNALTGVDVKIADYPFTTKEPALGMLNYEGVLIQLIEVPAIFDGLTNSSTGPSIFSIIRNADSILILIDLAENPYEQLNIIINELERNSIKINKSPPAAKIKKTGSGGLNIIGLQYFKGSKEDLIELLKESGIYNATVHLSDYVTLADFVEILDERIVYKPAIIVATKGDVEGSAANYEILKKYSGEVAEIIPVSVNKNIGIELLKNKIFTMLNIIRVYTKDASNTVSPKPLVLKKGATVRDVARRLGSTFLKEFKYAKISGPSAKFPGEKVGLDHELADKDAVQIFT</sequence>
<evidence type="ECO:0000256" key="2">
    <source>
        <dbReference type="ARBA" id="ARBA00023134"/>
    </source>
</evidence>
<dbReference type="InterPro" id="IPR004095">
    <property type="entry name" value="TGS"/>
</dbReference>
<name>A0AAF0I9E8_ODILC</name>
<accession>A0AAF0I9E8</accession>
<dbReference type="SUPFAM" id="SSF52540">
    <property type="entry name" value="P-loop containing nucleoside triphosphate hydrolases"/>
    <property type="match status" value="1"/>
</dbReference>
<feature type="domain" description="TGS" evidence="5">
    <location>
        <begin position="311"/>
        <end position="385"/>
    </location>
</feature>
<proteinExistence type="predicted"/>
<dbReference type="PROSITE" id="PS51880">
    <property type="entry name" value="TGS"/>
    <property type="match status" value="1"/>
</dbReference>
<dbReference type="GO" id="GO:0005525">
    <property type="term" value="F:GTP binding"/>
    <property type="evidence" value="ECO:0007669"/>
    <property type="project" value="UniProtKB-KW"/>
</dbReference>
<dbReference type="EMBL" id="CP091871">
    <property type="protein sequence ID" value="WEU39653.1"/>
    <property type="molecule type" value="Genomic_DNA"/>
</dbReference>
<keyword evidence="1" id="KW-0547">Nucleotide-binding</keyword>
<evidence type="ECO:0000256" key="3">
    <source>
        <dbReference type="SAM" id="Coils"/>
    </source>
</evidence>
<dbReference type="InterPro" id="IPR045001">
    <property type="entry name" value="DRG"/>
</dbReference>
<dbReference type="AlphaFoldDB" id="A0AAF0I9E8"/>
<dbReference type="Proteomes" id="UP000186851">
    <property type="component" value="Chromosome"/>
</dbReference>
<dbReference type="KEGG" id="oyw:OdinLCB4_003980"/>
<dbReference type="PROSITE" id="PS51710">
    <property type="entry name" value="G_OBG"/>
    <property type="match status" value="1"/>
</dbReference>
<gene>
    <name evidence="6" type="ORF">OdinLCB4_003980</name>
</gene>
<evidence type="ECO:0000256" key="1">
    <source>
        <dbReference type="ARBA" id="ARBA00022741"/>
    </source>
</evidence>
<evidence type="ECO:0000313" key="6">
    <source>
        <dbReference type="EMBL" id="WEU39653.1"/>
    </source>
</evidence>
<keyword evidence="2" id="KW-0342">GTP-binding</keyword>
<keyword evidence="3" id="KW-0175">Coiled coil</keyword>
<dbReference type="InterPro" id="IPR012676">
    <property type="entry name" value="TGS-like"/>
</dbReference>
<feature type="coiled-coil region" evidence="3">
    <location>
        <begin position="39"/>
        <end position="66"/>
    </location>
</feature>
<dbReference type="GO" id="GO:0003924">
    <property type="term" value="F:GTPase activity"/>
    <property type="evidence" value="ECO:0007669"/>
    <property type="project" value="InterPro"/>
</dbReference>
<dbReference type="SUPFAM" id="SSF81271">
    <property type="entry name" value="TGS-like"/>
    <property type="match status" value="1"/>
</dbReference>
<dbReference type="Pfam" id="PF01926">
    <property type="entry name" value="MMR_HSR1"/>
    <property type="match status" value="1"/>
</dbReference>
<protein>
    <submittedName>
        <fullName evidence="6">50S ribosome-binding GTPase</fullName>
    </submittedName>
</protein>
<dbReference type="PANTHER" id="PTHR43127">
    <property type="entry name" value="DEVELOPMENTALLY-REGULATED GTP-BINDING PROTEIN 2"/>
    <property type="match status" value="1"/>
</dbReference>
<dbReference type="Gene3D" id="3.40.50.300">
    <property type="entry name" value="P-loop containing nucleotide triphosphate hydrolases"/>
    <property type="match status" value="2"/>
</dbReference>
<dbReference type="Pfam" id="PF02824">
    <property type="entry name" value="TGS"/>
    <property type="match status" value="1"/>
</dbReference>
<organism evidence="6 7">
    <name type="scientific">Odinarchaeota yellowstonii (strain LCB_4)</name>
    <dbReference type="NCBI Taxonomy" id="1841599"/>
    <lineage>
        <taxon>Archaea</taxon>
        <taxon>Promethearchaeati</taxon>
        <taxon>Candidatus Odinarchaeota</taxon>
        <taxon>Candidatus Odinarchaeia</taxon>
        <taxon>Candidatus Odinarchaeales</taxon>
        <taxon>Candidatus Odinarchaeaceae</taxon>
        <taxon>Candidatus Odinarchaeum</taxon>
    </lineage>
</organism>
<dbReference type="InterPro" id="IPR031662">
    <property type="entry name" value="GTP-binding_2"/>
</dbReference>
<evidence type="ECO:0000313" key="7">
    <source>
        <dbReference type="Proteomes" id="UP000186851"/>
    </source>
</evidence>
<evidence type="ECO:0000259" key="4">
    <source>
        <dbReference type="PROSITE" id="PS51710"/>
    </source>
</evidence>
<reference evidence="6" key="2">
    <citation type="journal article" date="2022" name="Nat. Microbiol.">
        <title>A closed Candidatus Odinarchaeum chromosome exposes Asgard archaeal viruses.</title>
        <authorList>
            <person name="Tamarit D."/>
            <person name="Caceres E.F."/>
            <person name="Krupovic M."/>
            <person name="Nijland R."/>
            <person name="Eme L."/>
            <person name="Robinson N.P."/>
            <person name="Ettema T.J.G."/>
        </authorList>
    </citation>
    <scope>NUCLEOTIDE SEQUENCE</scope>
    <source>
        <strain evidence="6">LCB_4</strain>
    </source>
</reference>
<dbReference type="InterPro" id="IPR012675">
    <property type="entry name" value="Beta-grasp_dom_sf"/>
</dbReference>
<dbReference type="InterPro" id="IPR031167">
    <property type="entry name" value="G_OBG"/>
</dbReference>
<dbReference type="Pfam" id="PF16897">
    <property type="entry name" value="MMR_HSR1_Xtn"/>
    <property type="match status" value="1"/>
</dbReference>
<dbReference type="InterPro" id="IPR006073">
    <property type="entry name" value="GTP-bd"/>
</dbReference>